<keyword evidence="1" id="KW-0732">Signal</keyword>
<dbReference type="InterPro" id="IPR047589">
    <property type="entry name" value="DUF11_rpt"/>
</dbReference>
<reference evidence="4" key="1">
    <citation type="submission" date="2013-03" db="EMBL/GenBank/DDBJ databases">
        <title>Genome Sequence of the Profundibacterium mesophilum strain KAUST100406-0324T from Red Sea, a novel genus in the family Rhodobacteraceae.</title>
        <authorList>
            <person name="Essack M."/>
            <person name="Alam I."/>
            <person name="Lafi F."/>
            <person name="Alawi W."/>
            <person name="Kamanu F."/>
            <person name="Al-Suwailem A."/>
            <person name="Lee O.O."/>
            <person name="Xu Y."/>
            <person name="Bajic V."/>
            <person name="Qian P.-Y."/>
            <person name="Archer J."/>
        </authorList>
    </citation>
    <scope>NUCLEOTIDE SEQUENCE</scope>
    <source>
        <strain evidence="4">KAUST100406-0324</strain>
    </source>
</reference>
<feature type="domain" description="GEVED" evidence="3">
    <location>
        <begin position="366"/>
        <end position="449"/>
    </location>
</feature>
<evidence type="ECO:0000259" key="2">
    <source>
        <dbReference type="Pfam" id="PF01345"/>
    </source>
</evidence>
<dbReference type="NCBIfam" id="TIGR01451">
    <property type="entry name" value="B_ant_repeat"/>
    <property type="match status" value="1"/>
</dbReference>
<dbReference type="PANTHER" id="PTHR34819">
    <property type="entry name" value="LARGE CYSTEINE-RICH PERIPLASMIC PROTEIN OMCB"/>
    <property type="match status" value="1"/>
</dbReference>
<evidence type="ECO:0000313" key="4">
    <source>
        <dbReference type="EMBL" id="KAF0674461.1"/>
    </source>
</evidence>
<name>A0A921TBZ2_9RHOB</name>
<dbReference type="Pfam" id="PF01345">
    <property type="entry name" value="DUF11"/>
    <property type="match status" value="1"/>
</dbReference>
<gene>
    <name evidence="4" type="ORF">PMES_03235</name>
</gene>
<dbReference type="SUPFAM" id="SSF75011">
    <property type="entry name" value="3-carboxy-cis,cis-mucoante lactonizing enzyme"/>
    <property type="match status" value="1"/>
</dbReference>
<organism evidence="4 5">
    <name type="scientific">Profundibacterium mesophilum KAUST100406-0324</name>
    <dbReference type="NCBI Taxonomy" id="1037889"/>
    <lineage>
        <taxon>Bacteria</taxon>
        <taxon>Pseudomonadati</taxon>
        <taxon>Pseudomonadota</taxon>
        <taxon>Alphaproteobacteria</taxon>
        <taxon>Rhodobacterales</taxon>
        <taxon>Roseobacteraceae</taxon>
        <taxon>Profundibacterium</taxon>
    </lineage>
</organism>
<dbReference type="PANTHER" id="PTHR34819:SF3">
    <property type="entry name" value="CELL SURFACE PROTEIN"/>
    <property type="match status" value="1"/>
</dbReference>
<proteinExistence type="predicted"/>
<dbReference type="InterPro" id="IPR045474">
    <property type="entry name" value="GEVED"/>
</dbReference>
<dbReference type="Gene3D" id="2.60.40.10">
    <property type="entry name" value="Immunoglobulins"/>
    <property type="match status" value="1"/>
</dbReference>
<dbReference type="Proteomes" id="UP000698242">
    <property type="component" value="Unassembled WGS sequence"/>
</dbReference>
<protein>
    <submittedName>
        <fullName evidence="4">Membrane protein</fullName>
    </submittedName>
</protein>
<dbReference type="InterPro" id="IPR001434">
    <property type="entry name" value="OmcB-like_DUF11"/>
</dbReference>
<sequence length="1318" mass="136813">MILSVCGRMGSIVRFLILVVACLAAPARLEAQPVEGWATLISAGDCSTTTAYNPGFYQTVPGCQEYANDLYENWDPLGTEPGAADLLSCDAGYDGTWYYQKWVMRNAWTVAAAHRYYIELEIDQQIGGDTAPDIYFELAPKPELIGTAWVAAGDDSVLVYQQTDNLHGAPNPLNSDKVLGPGSTAYDTQITIGTANVYARVNNGNLEVAFLESAIDAIDGSADKQPYVALRCWAAQTTSIPGSTLPAHDFYTQSDFTGFRIDNNMGVNTGEWPRVGAVSTSLEADRGDAPLTNTSYGDPQHLVVPNIYLGATPPDIDVASVGNVDATGDDASGVDDEDGVTLPVLYAGGLAEITVTVNELISGVSYLQAWMDFGGDGSFANPGDQIAADLQDGGPLDKDGLANGTILFDVTVPASPTVGNTFARFRWSTVAGVTNSAPVGDGEVEDYQISFSYDPPILTCSSGLYQVAGAPSVMKKMEFTNTGSGYSLSHQNVGIGAAQTLDGSWGYNAVDGYAYGLRDGTLELWQLDGAGEFYFVTNIPATAAVGTSAGDVLPNGVMLYPKNATRMQLVDISVPATPTDAGDLVLTTAVSPSDMAYNDLDGMIYGIDGATSQLFRLSANNGTAGTVIPVLFGPATYTGTYGAIWFDQGGRLYVYNTGTNAVYLVDLVTGEPTLLATSTNDEGGFNDGMACRGFSPIPFGSITGELYVDQNANDAKDAGEQKLGAGITLQLYNDNGTPGNLTDDTFVMNTETDSAGSFRFANVSAAFTYRIDVDLTDPEIPAYMSIGTLHPLTGISVAANATTPAQDFGFDSLTADLSITKTARRTDGTAATDTTEGEAIDWVVTVTNAGPAGVSGVQVRDQLPSGFSYVSDDATGNYTANNGLWQVGALAAGASRTLTIRTQTLATGDRTNLAEVVLSSALDPDSDPAASSNVDDLGDGIADDDEAQVTLPLAASAGAATLSGQLILDIGSGLGGVAHDGLRNGTEAGVSVGRIEIVDGADVVLAPIAPDALGNWSTSLPAGYTGPVTVRALPPSGYLTISENPGTPPALSNPDTTDGSFTFTPDAAQSYGGLDIGIIPVPRLDEDQATTIRPGQIAMLPHRYVAGSDGTVSYSIPDAAQASDRGFVPALFLDAGCDGSPDGVVSGPIAVQGGEHVCLLLRVSSSSGLSSGAEAVVTLLAETQFSGTTVTHSSRSVDKITIGSVSALVLSKTVENITQGTGEGTANAGRPGDRLLYRIYFSNRGAERLTGVVIYDRTPPYTALSAPVTTPRVSSGLTCTLTEPATNNSGFAGPLRWECAGPLEAGAGGDVDFEVLIQ</sequence>
<feature type="signal peptide" evidence="1">
    <location>
        <begin position="1"/>
        <end position="31"/>
    </location>
</feature>
<dbReference type="SUPFAM" id="SSF117074">
    <property type="entry name" value="Hypothetical protein PA1324"/>
    <property type="match status" value="1"/>
</dbReference>
<keyword evidence="5" id="KW-1185">Reference proteome</keyword>
<evidence type="ECO:0000256" key="1">
    <source>
        <dbReference type="SAM" id="SignalP"/>
    </source>
</evidence>
<dbReference type="InterPro" id="IPR013783">
    <property type="entry name" value="Ig-like_fold"/>
</dbReference>
<feature type="chain" id="PRO_5036942501" evidence="1">
    <location>
        <begin position="32"/>
        <end position="1318"/>
    </location>
</feature>
<dbReference type="InterPro" id="IPR051172">
    <property type="entry name" value="Chlamydia_OmcB"/>
</dbReference>
<comment type="caution">
    <text evidence="4">The sequence shown here is derived from an EMBL/GenBank/DDBJ whole genome shotgun (WGS) entry which is preliminary data.</text>
</comment>
<accession>A0A921TBZ2</accession>
<evidence type="ECO:0000259" key="3">
    <source>
        <dbReference type="Pfam" id="PF20009"/>
    </source>
</evidence>
<evidence type="ECO:0000313" key="5">
    <source>
        <dbReference type="Proteomes" id="UP000698242"/>
    </source>
</evidence>
<dbReference type="Pfam" id="PF20009">
    <property type="entry name" value="GEVED"/>
    <property type="match status" value="1"/>
</dbReference>
<dbReference type="EMBL" id="APKE01000049">
    <property type="protein sequence ID" value="KAF0674461.1"/>
    <property type="molecule type" value="Genomic_DNA"/>
</dbReference>
<feature type="domain" description="DUF11" evidence="2">
    <location>
        <begin position="816"/>
        <end position="929"/>
    </location>
</feature>